<gene>
    <name evidence="2" type="ORF">ACFQH9_24910</name>
</gene>
<keyword evidence="3" id="KW-1185">Reference proteome</keyword>
<dbReference type="RefSeq" id="WP_379569531.1">
    <property type="nucleotide sequence ID" value="NZ_JBHSQK010000074.1"/>
</dbReference>
<evidence type="ECO:0000313" key="2">
    <source>
        <dbReference type="EMBL" id="MFC5951512.1"/>
    </source>
</evidence>
<evidence type="ECO:0000313" key="3">
    <source>
        <dbReference type="Proteomes" id="UP001596119"/>
    </source>
</evidence>
<sequence>MSAGARRVTANLWRRWRARLARLERERAEEQVAALTQVRAVLTRAMLTVDTSASGDPVEALRLAAAQLPGDDPVPRRQALEYLWHVLGGEPDRPVRWNVVSAVHEIHLGDLARWTRGPGDGEKALRAATERVEADIASLGKEPS</sequence>
<comment type="caution">
    <text evidence="2">The sequence shown here is derived from an EMBL/GenBank/DDBJ whole genome shotgun (WGS) entry which is preliminary data.</text>
</comment>
<dbReference type="Proteomes" id="UP001596119">
    <property type="component" value="Unassembled WGS sequence"/>
</dbReference>
<proteinExistence type="predicted"/>
<reference evidence="3" key="1">
    <citation type="journal article" date="2019" name="Int. J. Syst. Evol. Microbiol.">
        <title>The Global Catalogue of Microorganisms (GCM) 10K type strain sequencing project: providing services to taxonomists for standard genome sequencing and annotation.</title>
        <authorList>
            <consortium name="The Broad Institute Genomics Platform"/>
            <consortium name="The Broad Institute Genome Sequencing Center for Infectious Disease"/>
            <person name="Wu L."/>
            <person name="Ma J."/>
        </authorList>
    </citation>
    <scope>NUCLEOTIDE SEQUENCE [LARGE SCALE GENOMIC DNA]</scope>
    <source>
        <strain evidence="3">CGMCC 4.7397</strain>
    </source>
</reference>
<name>A0ABW1IGU0_9PSEU</name>
<evidence type="ECO:0000256" key="1">
    <source>
        <dbReference type="SAM" id="Coils"/>
    </source>
</evidence>
<protein>
    <submittedName>
        <fullName evidence="2">Uncharacterized protein</fullName>
    </submittedName>
</protein>
<feature type="coiled-coil region" evidence="1">
    <location>
        <begin position="18"/>
        <end position="45"/>
    </location>
</feature>
<dbReference type="EMBL" id="JBHSQK010000074">
    <property type="protein sequence ID" value="MFC5951512.1"/>
    <property type="molecule type" value="Genomic_DNA"/>
</dbReference>
<accession>A0ABW1IGU0</accession>
<keyword evidence="1" id="KW-0175">Coiled coil</keyword>
<organism evidence="2 3">
    <name type="scientific">Pseudonocardia lutea</name>
    <dbReference type="NCBI Taxonomy" id="2172015"/>
    <lineage>
        <taxon>Bacteria</taxon>
        <taxon>Bacillati</taxon>
        <taxon>Actinomycetota</taxon>
        <taxon>Actinomycetes</taxon>
        <taxon>Pseudonocardiales</taxon>
        <taxon>Pseudonocardiaceae</taxon>
        <taxon>Pseudonocardia</taxon>
    </lineage>
</organism>